<sequence length="149" mass="16141">MSLREACLIVVVALASAGGPVEDTNNAITFVASYRENGPLTFKCKFDVSKSAADSLTKLKLFTSLDGSVYEPVGSITAEKLTYGLKRKVITLSGVYGQKSNLVVTWVSPDDGFCRYYRCNAKGREPNQGKLVEVFQTVQILSRDGSGCN</sequence>
<feature type="signal peptide" evidence="1">
    <location>
        <begin position="1"/>
        <end position="17"/>
    </location>
</feature>
<dbReference type="AlphaFoldDB" id="A0AAV3ZH35"/>
<protein>
    <recommendedName>
        <fullName evidence="4">Reelin domain-containing protein</fullName>
    </recommendedName>
</protein>
<name>A0AAV3ZH35_9GAST</name>
<gene>
    <name evidence="2" type="ORF">PoB_002031200</name>
</gene>
<feature type="chain" id="PRO_5043752592" description="Reelin domain-containing protein" evidence="1">
    <location>
        <begin position="18"/>
        <end position="149"/>
    </location>
</feature>
<proteinExistence type="predicted"/>
<evidence type="ECO:0000256" key="1">
    <source>
        <dbReference type="SAM" id="SignalP"/>
    </source>
</evidence>
<keyword evidence="3" id="KW-1185">Reference proteome</keyword>
<dbReference type="Proteomes" id="UP000735302">
    <property type="component" value="Unassembled WGS sequence"/>
</dbReference>
<comment type="caution">
    <text evidence="2">The sequence shown here is derived from an EMBL/GenBank/DDBJ whole genome shotgun (WGS) entry which is preliminary data.</text>
</comment>
<reference evidence="2 3" key="1">
    <citation type="journal article" date="2021" name="Elife">
        <title>Chloroplast acquisition without the gene transfer in kleptoplastic sea slugs, Plakobranchus ocellatus.</title>
        <authorList>
            <person name="Maeda T."/>
            <person name="Takahashi S."/>
            <person name="Yoshida T."/>
            <person name="Shimamura S."/>
            <person name="Takaki Y."/>
            <person name="Nagai Y."/>
            <person name="Toyoda A."/>
            <person name="Suzuki Y."/>
            <person name="Arimoto A."/>
            <person name="Ishii H."/>
            <person name="Satoh N."/>
            <person name="Nishiyama T."/>
            <person name="Hasebe M."/>
            <person name="Maruyama T."/>
            <person name="Minagawa J."/>
            <person name="Obokata J."/>
            <person name="Shigenobu S."/>
        </authorList>
    </citation>
    <scope>NUCLEOTIDE SEQUENCE [LARGE SCALE GENOMIC DNA]</scope>
</reference>
<dbReference type="EMBL" id="BLXT01002372">
    <property type="protein sequence ID" value="GFN93806.1"/>
    <property type="molecule type" value="Genomic_DNA"/>
</dbReference>
<accession>A0AAV3ZH35</accession>
<evidence type="ECO:0000313" key="2">
    <source>
        <dbReference type="EMBL" id="GFN93806.1"/>
    </source>
</evidence>
<evidence type="ECO:0000313" key="3">
    <source>
        <dbReference type="Proteomes" id="UP000735302"/>
    </source>
</evidence>
<organism evidence="2 3">
    <name type="scientific">Plakobranchus ocellatus</name>
    <dbReference type="NCBI Taxonomy" id="259542"/>
    <lineage>
        <taxon>Eukaryota</taxon>
        <taxon>Metazoa</taxon>
        <taxon>Spiralia</taxon>
        <taxon>Lophotrochozoa</taxon>
        <taxon>Mollusca</taxon>
        <taxon>Gastropoda</taxon>
        <taxon>Heterobranchia</taxon>
        <taxon>Euthyneura</taxon>
        <taxon>Panpulmonata</taxon>
        <taxon>Sacoglossa</taxon>
        <taxon>Placobranchoidea</taxon>
        <taxon>Plakobranchidae</taxon>
        <taxon>Plakobranchus</taxon>
    </lineage>
</organism>
<keyword evidence="1" id="KW-0732">Signal</keyword>
<evidence type="ECO:0008006" key="4">
    <source>
        <dbReference type="Google" id="ProtNLM"/>
    </source>
</evidence>